<dbReference type="EMBL" id="CP019312">
    <property type="protein sequence ID" value="APX12223.1"/>
    <property type="molecule type" value="Genomic_DNA"/>
</dbReference>
<dbReference type="OrthoDB" id="467760at2"/>
<protein>
    <recommendedName>
        <fullName evidence="4">Bacterial OB-fold domain-containing protein</fullName>
    </recommendedName>
</protein>
<dbReference type="SUPFAM" id="SSF101756">
    <property type="entry name" value="Hypothetical protein YgiW"/>
    <property type="match status" value="1"/>
</dbReference>
<evidence type="ECO:0000313" key="2">
    <source>
        <dbReference type="EMBL" id="APX12223.1"/>
    </source>
</evidence>
<proteinExistence type="predicted"/>
<dbReference type="Proteomes" id="UP000186336">
    <property type="component" value="Chromosome"/>
</dbReference>
<evidence type="ECO:0008006" key="4">
    <source>
        <dbReference type="Google" id="ProtNLM"/>
    </source>
</evidence>
<feature type="chain" id="PRO_5012523767" description="Bacterial OB-fold domain-containing protein" evidence="1">
    <location>
        <begin position="20"/>
        <end position="109"/>
    </location>
</feature>
<keyword evidence="1" id="KW-0732">Signal</keyword>
<reference evidence="2 3" key="1">
    <citation type="submission" date="2017-01" db="EMBL/GenBank/DDBJ databases">
        <title>Complete genome of Tateyamaria omphalii DOK1-4 isolated from seawater in Dokdo.</title>
        <authorList>
            <person name="Kim J.H."/>
            <person name="Chi W.-J."/>
        </authorList>
    </citation>
    <scope>NUCLEOTIDE SEQUENCE [LARGE SCALE GENOMIC DNA]</scope>
    <source>
        <strain evidence="2 3">DOK1-4</strain>
    </source>
</reference>
<keyword evidence="3" id="KW-1185">Reference proteome</keyword>
<evidence type="ECO:0000313" key="3">
    <source>
        <dbReference type="Proteomes" id="UP000186336"/>
    </source>
</evidence>
<accession>A0A1P8MW42</accession>
<dbReference type="AlphaFoldDB" id="A0A1P8MW42"/>
<organism evidence="2 3">
    <name type="scientific">Tateyamaria omphalii</name>
    <dbReference type="NCBI Taxonomy" id="299262"/>
    <lineage>
        <taxon>Bacteria</taxon>
        <taxon>Pseudomonadati</taxon>
        <taxon>Pseudomonadota</taxon>
        <taxon>Alphaproteobacteria</taxon>
        <taxon>Rhodobacterales</taxon>
        <taxon>Roseobacteraceae</taxon>
        <taxon>Tateyamaria</taxon>
    </lineage>
</organism>
<dbReference type="Gene3D" id="2.40.50.200">
    <property type="entry name" value="Bacterial OB-fold"/>
    <property type="match status" value="1"/>
</dbReference>
<name>A0A1P8MW42_9RHOB</name>
<sequence>MRIAIPSLVFLIFTAPAFAEVTAIEDVRRNQPVTVAGTVERFHDEDEIRLRDETGSIRVYLGPQPLQLELGQSIQVSGFMDGNLIRNELYAREIVLEDGTVVTIERGYE</sequence>
<feature type="signal peptide" evidence="1">
    <location>
        <begin position="1"/>
        <end position="19"/>
    </location>
</feature>
<dbReference type="InterPro" id="IPR036700">
    <property type="entry name" value="BOBF_sf"/>
</dbReference>
<evidence type="ECO:0000256" key="1">
    <source>
        <dbReference type="SAM" id="SignalP"/>
    </source>
</evidence>
<dbReference type="KEGG" id="tom:BWR18_11445"/>
<gene>
    <name evidence="2" type="ORF">BWR18_11445</name>
</gene>
<dbReference type="RefSeq" id="WP_076628359.1">
    <property type="nucleotide sequence ID" value="NZ_CP019312.1"/>
</dbReference>